<dbReference type="GO" id="GO:0000340">
    <property type="term" value="F:RNA 7-methylguanosine cap binding"/>
    <property type="evidence" value="ECO:0007669"/>
    <property type="project" value="TreeGrafter"/>
</dbReference>
<accession>A0A0D2B7F7</accession>
<protein>
    <recommendedName>
        <fullName evidence="5">Translation initiation factor eIF4E3</fullName>
    </recommendedName>
</protein>
<dbReference type="GO" id="GO:0016281">
    <property type="term" value="C:eukaryotic translation initiation factor 4F complex"/>
    <property type="evidence" value="ECO:0007669"/>
    <property type="project" value="TreeGrafter"/>
</dbReference>
<keyword evidence="1" id="KW-0648">Protein biosynthesis</keyword>
<dbReference type="Proteomes" id="UP000053259">
    <property type="component" value="Unassembled WGS sequence"/>
</dbReference>
<feature type="compositionally biased region" description="Polar residues" evidence="2">
    <location>
        <begin position="127"/>
        <end position="136"/>
    </location>
</feature>
<dbReference type="VEuPathDB" id="FungiDB:PV09_02055"/>
<keyword evidence="1" id="KW-0396">Initiation factor</keyword>
<dbReference type="STRING" id="253628.A0A0D2B7F7"/>
<dbReference type="GO" id="GO:0003743">
    <property type="term" value="F:translation initiation factor activity"/>
    <property type="evidence" value="ECO:0007669"/>
    <property type="project" value="UniProtKB-KW"/>
</dbReference>
<gene>
    <name evidence="3" type="ORF">PV09_02055</name>
</gene>
<reference evidence="3 4" key="1">
    <citation type="submission" date="2015-01" db="EMBL/GenBank/DDBJ databases">
        <title>The Genome Sequence of Ochroconis gallopava CBS43764.</title>
        <authorList>
            <consortium name="The Broad Institute Genomics Platform"/>
            <person name="Cuomo C."/>
            <person name="de Hoog S."/>
            <person name="Gorbushina A."/>
            <person name="Stielow B."/>
            <person name="Teixiera M."/>
            <person name="Abouelleil A."/>
            <person name="Chapman S.B."/>
            <person name="Priest M."/>
            <person name="Young S.K."/>
            <person name="Wortman J."/>
            <person name="Nusbaum C."/>
            <person name="Birren B."/>
        </authorList>
    </citation>
    <scope>NUCLEOTIDE SEQUENCE [LARGE SCALE GENOMIC DNA]</scope>
    <source>
        <strain evidence="3 4">CBS 43764</strain>
    </source>
</reference>
<proteinExistence type="inferred from homology"/>
<dbReference type="InterPro" id="IPR023398">
    <property type="entry name" value="TIF_eIF4e-like"/>
</dbReference>
<evidence type="ECO:0000313" key="3">
    <source>
        <dbReference type="EMBL" id="KIW07189.1"/>
    </source>
</evidence>
<keyword evidence="1" id="KW-0694">RNA-binding</keyword>
<dbReference type="EMBL" id="KN847533">
    <property type="protein sequence ID" value="KIW07189.1"/>
    <property type="molecule type" value="Genomic_DNA"/>
</dbReference>
<evidence type="ECO:0000256" key="1">
    <source>
        <dbReference type="RuleBase" id="RU004374"/>
    </source>
</evidence>
<dbReference type="InterPro" id="IPR019770">
    <property type="entry name" value="TIF_eIF_4E_CS"/>
</dbReference>
<organism evidence="3 4">
    <name type="scientific">Verruconis gallopava</name>
    <dbReference type="NCBI Taxonomy" id="253628"/>
    <lineage>
        <taxon>Eukaryota</taxon>
        <taxon>Fungi</taxon>
        <taxon>Dikarya</taxon>
        <taxon>Ascomycota</taxon>
        <taxon>Pezizomycotina</taxon>
        <taxon>Dothideomycetes</taxon>
        <taxon>Pleosporomycetidae</taxon>
        <taxon>Venturiales</taxon>
        <taxon>Sympoventuriaceae</taxon>
        <taxon>Verruconis</taxon>
    </lineage>
</organism>
<feature type="compositionally biased region" description="Polar residues" evidence="2">
    <location>
        <begin position="47"/>
        <end position="58"/>
    </location>
</feature>
<dbReference type="PANTHER" id="PTHR11960:SF18">
    <property type="entry name" value="EUKARYOTIC TRANSLATION INITIATION FACTOR 4E HOMOLOGOUS PROTEIN, ISOFORM B"/>
    <property type="match status" value="1"/>
</dbReference>
<evidence type="ECO:0000313" key="4">
    <source>
        <dbReference type="Proteomes" id="UP000053259"/>
    </source>
</evidence>
<name>A0A0D2B7F7_9PEZI</name>
<feature type="compositionally biased region" description="Low complexity" evidence="2">
    <location>
        <begin position="59"/>
        <end position="70"/>
    </location>
</feature>
<dbReference type="SUPFAM" id="SSF55418">
    <property type="entry name" value="eIF4e-like"/>
    <property type="match status" value="1"/>
</dbReference>
<feature type="compositionally biased region" description="Low complexity" evidence="2">
    <location>
        <begin position="102"/>
        <end position="115"/>
    </location>
</feature>
<dbReference type="HOGENOM" id="CLU_043552_0_0_1"/>
<dbReference type="PANTHER" id="PTHR11960">
    <property type="entry name" value="EUKARYOTIC TRANSLATION INITIATION FACTOR 4E RELATED"/>
    <property type="match status" value="1"/>
</dbReference>
<keyword evidence="4" id="KW-1185">Reference proteome</keyword>
<evidence type="ECO:0008006" key="5">
    <source>
        <dbReference type="Google" id="ProtNLM"/>
    </source>
</evidence>
<feature type="region of interest" description="Disordered" evidence="2">
    <location>
        <begin position="1"/>
        <end position="70"/>
    </location>
</feature>
<sequence>MDRDRENLWTRRSANSKLSLSTNDDPSKDTSTRILSATKPRFGGDSSHGNRNPFNTPLSASGVASPSSGATSAFGLGTGAFASFGSANKTPKTPGTAFEWGSKSSSTASVPSAASKENAKERPPNRAASTLKTPTVSKAEAKEETGALQRASLADPPKQYPLRYSWIIYYRPPTSKNMDYEESIKPMCRIETIPNFWAVYVHCKRPSMLPHVSDYHFFREGIRPVWEDEANKKGGKWILRLKKGVADRYWEDLLLAMVGDQFMEASDEVCGAVVSVRAQEDVVSVWTKNDGGRNVKIRDTIKHVLHLPPDTVIVWKSHDDSISQRSAIDQAREKPRRVTVTSDDGHTARDKSSA</sequence>
<dbReference type="GeneID" id="27310028"/>
<feature type="compositionally biased region" description="Polar residues" evidence="2">
    <location>
        <begin position="10"/>
        <end position="24"/>
    </location>
</feature>
<dbReference type="InParanoid" id="A0A0D2B7F7"/>
<dbReference type="AlphaFoldDB" id="A0A0D2B7F7"/>
<dbReference type="OrthoDB" id="590761at2759"/>
<feature type="compositionally biased region" description="Basic and acidic residues" evidence="2">
    <location>
        <begin position="343"/>
        <end position="354"/>
    </location>
</feature>
<evidence type="ECO:0000256" key="2">
    <source>
        <dbReference type="SAM" id="MobiDB-lite"/>
    </source>
</evidence>
<comment type="similarity">
    <text evidence="1">Belongs to the eukaryotic initiation factor 4E family.</text>
</comment>
<dbReference type="RefSeq" id="XP_016217058.1">
    <property type="nucleotide sequence ID" value="XM_016355042.1"/>
</dbReference>
<dbReference type="FunFam" id="3.30.760.10:FF:000015">
    <property type="entry name" value="Translation initiation factor eIF4E3, putative"/>
    <property type="match status" value="1"/>
</dbReference>
<dbReference type="InterPro" id="IPR001040">
    <property type="entry name" value="TIF_eIF_4E"/>
</dbReference>
<feature type="region of interest" description="Disordered" evidence="2">
    <location>
        <begin position="85"/>
        <end position="152"/>
    </location>
</feature>
<dbReference type="Gene3D" id="3.30.760.10">
    <property type="entry name" value="RNA Cap, Translation Initiation Factor Eif4e"/>
    <property type="match status" value="1"/>
</dbReference>
<dbReference type="PROSITE" id="PS00813">
    <property type="entry name" value="IF4E"/>
    <property type="match status" value="1"/>
</dbReference>
<feature type="region of interest" description="Disordered" evidence="2">
    <location>
        <begin position="324"/>
        <end position="354"/>
    </location>
</feature>
<dbReference type="Pfam" id="PF01652">
    <property type="entry name" value="IF4E"/>
    <property type="match status" value="1"/>
</dbReference>